<organism evidence="5 6">
    <name type="scientific">Magnetofaba australis IT-1</name>
    <dbReference type="NCBI Taxonomy" id="1434232"/>
    <lineage>
        <taxon>Bacteria</taxon>
        <taxon>Pseudomonadati</taxon>
        <taxon>Pseudomonadota</taxon>
        <taxon>Magnetococcia</taxon>
        <taxon>Magnetococcales</taxon>
        <taxon>Magnetococcaceae</taxon>
        <taxon>Magnetofaba</taxon>
    </lineage>
</organism>
<dbReference type="EMBL" id="LVJN01000019">
    <property type="protein sequence ID" value="OSM03991.1"/>
    <property type="molecule type" value="Genomic_DNA"/>
</dbReference>
<keyword evidence="3" id="KW-0472">Membrane</keyword>
<keyword evidence="2 5" id="KW-0808">Transferase</keyword>
<dbReference type="Pfam" id="PF00912">
    <property type="entry name" value="Transgly"/>
    <property type="match status" value="1"/>
</dbReference>
<feature type="transmembrane region" description="Helical" evidence="3">
    <location>
        <begin position="6"/>
        <end position="27"/>
    </location>
</feature>
<dbReference type="GO" id="GO:0009252">
    <property type="term" value="P:peptidoglycan biosynthetic process"/>
    <property type="evidence" value="ECO:0007669"/>
    <property type="project" value="TreeGrafter"/>
</dbReference>
<dbReference type="SUPFAM" id="SSF53955">
    <property type="entry name" value="Lysozyme-like"/>
    <property type="match status" value="1"/>
</dbReference>
<keyword evidence="3" id="KW-0812">Transmembrane</keyword>
<dbReference type="OrthoDB" id="9766909at2"/>
<evidence type="ECO:0000256" key="2">
    <source>
        <dbReference type="ARBA" id="ARBA00022679"/>
    </source>
</evidence>
<feature type="domain" description="Glycosyl transferase family 51" evidence="4">
    <location>
        <begin position="48"/>
        <end position="201"/>
    </location>
</feature>
<sequence>MTTVRAIVYISLLLMLAGVLYVSIEVWSEHQQTPKLVAEAQALLRADRERPGAVTPADLPDAWRTALLQAADPGFAEHDGLDRSTPGAGTHTIAQNVAAIMRLHMGLETRARGKLTLSAQALTKQLGRDAVLTLYLNHVPLGEAHGAAVAGLPDAARSYFQTSLSQLSFDQFLQLVAMLEDPARYHLQDQPEANAARVARIHALLDGRCKPDGVLDVEYARCPSSVQNK</sequence>
<evidence type="ECO:0000256" key="3">
    <source>
        <dbReference type="SAM" id="Phobius"/>
    </source>
</evidence>
<evidence type="ECO:0000313" key="6">
    <source>
        <dbReference type="Proteomes" id="UP000194003"/>
    </source>
</evidence>
<dbReference type="InterPro" id="IPR050396">
    <property type="entry name" value="Glycosyltr_51/Transpeptidase"/>
</dbReference>
<protein>
    <submittedName>
        <fullName evidence="5">Putative glycosyl transferase family protein</fullName>
    </submittedName>
</protein>
<comment type="pathway">
    <text evidence="1">Cell wall biogenesis; peptidoglycan biosynthesis.</text>
</comment>
<evidence type="ECO:0000259" key="4">
    <source>
        <dbReference type="Pfam" id="PF00912"/>
    </source>
</evidence>
<dbReference type="STRING" id="1434232.MAIT1_03761"/>
<accession>A0A1Y2K6D3</accession>
<dbReference type="Gene3D" id="1.10.3810.10">
    <property type="entry name" value="Biosynthetic peptidoglycan transglycosylase-like"/>
    <property type="match status" value="1"/>
</dbReference>
<reference evidence="5 6" key="1">
    <citation type="journal article" date="2016" name="BMC Genomics">
        <title>Combined genomic and structural analyses of a cultured magnetotactic bacterium reveals its niche adaptation to a dynamic environment.</title>
        <authorList>
            <person name="Araujo A.C."/>
            <person name="Morillo V."/>
            <person name="Cypriano J."/>
            <person name="Teixeira L.C."/>
            <person name="Leao P."/>
            <person name="Lyra S."/>
            <person name="Almeida L.G."/>
            <person name="Bazylinski D.A."/>
            <person name="Vasconcellos A.T."/>
            <person name="Abreu F."/>
            <person name="Lins U."/>
        </authorList>
    </citation>
    <scope>NUCLEOTIDE SEQUENCE [LARGE SCALE GENOMIC DNA]</scope>
    <source>
        <strain evidence="5 6">IT-1</strain>
    </source>
</reference>
<dbReference type="PANTHER" id="PTHR32282:SF15">
    <property type="entry name" value="PENICILLIN-BINDING PROTEIN 1C"/>
    <property type="match status" value="1"/>
</dbReference>
<dbReference type="InterPro" id="IPR001264">
    <property type="entry name" value="Glyco_trans_51"/>
</dbReference>
<gene>
    <name evidence="5" type="ORF">MAIT1_03761</name>
</gene>
<dbReference type="Proteomes" id="UP000194003">
    <property type="component" value="Unassembled WGS sequence"/>
</dbReference>
<name>A0A1Y2K6D3_9PROT</name>
<comment type="caution">
    <text evidence="5">The sequence shown here is derived from an EMBL/GenBank/DDBJ whole genome shotgun (WGS) entry which is preliminary data.</text>
</comment>
<dbReference type="GO" id="GO:0008955">
    <property type="term" value="F:peptidoglycan glycosyltransferase activity"/>
    <property type="evidence" value="ECO:0007669"/>
    <property type="project" value="TreeGrafter"/>
</dbReference>
<keyword evidence="6" id="KW-1185">Reference proteome</keyword>
<evidence type="ECO:0000256" key="1">
    <source>
        <dbReference type="ARBA" id="ARBA00004752"/>
    </source>
</evidence>
<dbReference type="AlphaFoldDB" id="A0A1Y2K6D3"/>
<keyword evidence="3" id="KW-1133">Transmembrane helix</keyword>
<evidence type="ECO:0000313" key="5">
    <source>
        <dbReference type="EMBL" id="OSM03991.1"/>
    </source>
</evidence>
<dbReference type="InterPro" id="IPR036950">
    <property type="entry name" value="PBP_transglycosylase"/>
</dbReference>
<dbReference type="RefSeq" id="WP_085442109.1">
    <property type="nucleotide sequence ID" value="NZ_LVJN01000019.1"/>
</dbReference>
<dbReference type="PANTHER" id="PTHR32282">
    <property type="entry name" value="BINDING PROTEIN TRANSPEPTIDASE, PUTATIVE-RELATED"/>
    <property type="match status" value="1"/>
</dbReference>
<dbReference type="InterPro" id="IPR023346">
    <property type="entry name" value="Lysozyme-like_dom_sf"/>
</dbReference>
<dbReference type="GO" id="GO:0030288">
    <property type="term" value="C:outer membrane-bounded periplasmic space"/>
    <property type="evidence" value="ECO:0007669"/>
    <property type="project" value="TreeGrafter"/>
</dbReference>
<proteinExistence type="predicted"/>